<reference evidence="10 11" key="1">
    <citation type="submission" date="2018-07" db="EMBL/GenBank/DDBJ databases">
        <title>Halomonas rutogse sp. nov., isolated from Lake TangqianCo on Tibetan Plateau.</title>
        <authorList>
            <person name="Lu H."/>
            <person name="Xing P."/>
            <person name="Wu Q."/>
        </authorList>
    </citation>
    <scope>NUCLEOTIDE SEQUENCE [LARGE SCALE GENOMIC DNA]</scope>
    <source>
        <strain evidence="10 11">TQ8S</strain>
    </source>
</reference>
<gene>
    <name evidence="10" type="ORF">DU506_20860</name>
</gene>
<dbReference type="AlphaFoldDB" id="A0A368TLW7"/>
<dbReference type="Gene3D" id="2.40.440.10">
    <property type="entry name" value="L,D-transpeptidase catalytic domain-like"/>
    <property type="match status" value="1"/>
</dbReference>
<name>A0A368TLW7_9GAMM</name>
<dbReference type="PROSITE" id="PS52029">
    <property type="entry name" value="LD_TPASE"/>
    <property type="match status" value="1"/>
</dbReference>
<dbReference type="SUPFAM" id="SSF141523">
    <property type="entry name" value="L,D-transpeptidase catalytic domain-like"/>
    <property type="match status" value="1"/>
</dbReference>
<dbReference type="RefSeq" id="WP_114488750.1">
    <property type="nucleotide sequence ID" value="NZ_CBCSHM010000145.1"/>
</dbReference>
<feature type="signal peptide" evidence="8">
    <location>
        <begin position="1"/>
        <end position="22"/>
    </location>
</feature>
<feature type="domain" description="L,D-TPase catalytic" evidence="9">
    <location>
        <begin position="58"/>
        <end position="215"/>
    </location>
</feature>
<dbReference type="GO" id="GO:0016740">
    <property type="term" value="F:transferase activity"/>
    <property type="evidence" value="ECO:0007669"/>
    <property type="project" value="UniProtKB-KW"/>
</dbReference>
<evidence type="ECO:0000256" key="6">
    <source>
        <dbReference type="ARBA" id="ARBA00023316"/>
    </source>
</evidence>
<dbReference type="GO" id="GO:0004180">
    <property type="term" value="F:carboxypeptidase activity"/>
    <property type="evidence" value="ECO:0007669"/>
    <property type="project" value="UniProtKB-ARBA"/>
</dbReference>
<sequence>MKLLTRRHFIGLTLGLPFSVQASTTNGFSSDGLSADDAPDLIETLLTRAPVPRHIDELWVLVDDEEAALSIYRGNALMERFAPISLGRGGAKTQRTRGDNATPKGEFRVNRFNHASQWNIFIGIDYPTPAHAQMALQTGLYTQQDYDQYFDYYRRHRSPPQDTVLGGAIGIHGLGKADPDIHDRFHWTQGCVALTNPQIERLTELVDVGTRVVIR</sequence>
<keyword evidence="3" id="KW-0808">Transferase</keyword>
<keyword evidence="4 7" id="KW-0133">Cell shape</keyword>
<dbReference type="UniPathway" id="UPA00219"/>
<dbReference type="InterPro" id="IPR038063">
    <property type="entry name" value="Transpep_catalytic_dom"/>
</dbReference>
<dbReference type="GO" id="GO:0008360">
    <property type="term" value="P:regulation of cell shape"/>
    <property type="evidence" value="ECO:0007669"/>
    <property type="project" value="UniProtKB-UniRule"/>
</dbReference>
<keyword evidence="11" id="KW-1185">Reference proteome</keyword>
<evidence type="ECO:0000256" key="7">
    <source>
        <dbReference type="PROSITE-ProRule" id="PRU01373"/>
    </source>
</evidence>
<dbReference type="PANTHER" id="PTHR36699">
    <property type="entry name" value="LD-TRANSPEPTIDASE"/>
    <property type="match status" value="1"/>
</dbReference>
<dbReference type="PANTHER" id="PTHR36699:SF1">
    <property type="entry name" value="L,D-TRANSPEPTIDASE YAFK-RELATED"/>
    <property type="match status" value="1"/>
</dbReference>
<dbReference type="EMBL" id="QPIJ01000122">
    <property type="protein sequence ID" value="RCV85699.1"/>
    <property type="molecule type" value="Genomic_DNA"/>
</dbReference>
<dbReference type="OrthoDB" id="9809748at2"/>
<keyword evidence="6 7" id="KW-0961">Cell wall biogenesis/degradation</keyword>
<evidence type="ECO:0000256" key="4">
    <source>
        <dbReference type="ARBA" id="ARBA00022960"/>
    </source>
</evidence>
<proteinExistence type="inferred from homology"/>
<evidence type="ECO:0000256" key="3">
    <source>
        <dbReference type="ARBA" id="ARBA00022679"/>
    </source>
</evidence>
<evidence type="ECO:0000259" key="9">
    <source>
        <dbReference type="PROSITE" id="PS52029"/>
    </source>
</evidence>
<feature type="chain" id="PRO_5016711665" evidence="8">
    <location>
        <begin position="23"/>
        <end position="215"/>
    </location>
</feature>
<protein>
    <submittedName>
        <fullName evidence="10">Murein L,D-transpeptidase</fullName>
    </submittedName>
</protein>
<organism evidence="10 11">
    <name type="scientific">Vreelandella rituensis</name>
    <dbReference type="NCBI Taxonomy" id="2282306"/>
    <lineage>
        <taxon>Bacteria</taxon>
        <taxon>Pseudomonadati</taxon>
        <taxon>Pseudomonadota</taxon>
        <taxon>Gammaproteobacteria</taxon>
        <taxon>Oceanospirillales</taxon>
        <taxon>Halomonadaceae</taxon>
        <taxon>Vreelandella</taxon>
    </lineage>
</organism>
<comment type="similarity">
    <text evidence="2">Belongs to the YkuD family.</text>
</comment>
<dbReference type="GO" id="GO:0009252">
    <property type="term" value="P:peptidoglycan biosynthetic process"/>
    <property type="evidence" value="ECO:0007669"/>
    <property type="project" value="UniProtKB-UniPathway"/>
</dbReference>
<evidence type="ECO:0000256" key="1">
    <source>
        <dbReference type="ARBA" id="ARBA00004752"/>
    </source>
</evidence>
<dbReference type="Pfam" id="PF03734">
    <property type="entry name" value="YkuD"/>
    <property type="match status" value="1"/>
</dbReference>
<comment type="pathway">
    <text evidence="1 7">Cell wall biogenesis; peptidoglycan biosynthesis.</text>
</comment>
<dbReference type="GO" id="GO:0071555">
    <property type="term" value="P:cell wall organization"/>
    <property type="evidence" value="ECO:0007669"/>
    <property type="project" value="UniProtKB-UniRule"/>
</dbReference>
<feature type="active site" description="Proton donor/acceptor" evidence="7">
    <location>
        <position position="172"/>
    </location>
</feature>
<keyword evidence="8" id="KW-0732">Signal</keyword>
<accession>A0A368TLW7</accession>
<dbReference type="InterPro" id="IPR005490">
    <property type="entry name" value="LD_TPept_cat_dom"/>
</dbReference>
<evidence type="ECO:0000313" key="11">
    <source>
        <dbReference type="Proteomes" id="UP000253204"/>
    </source>
</evidence>
<dbReference type="CDD" id="cd16913">
    <property type="entry name" value="YkuD_like"/>
    <property type="match status" value="1"/>
</dbReference>
<comment type="caution">
    <text evidence="10">The sequence shown here is derived from an EMBL/GenBank/DDBJ whole genome shotgun (WGS) entry which is preliminary data.</text>
</comment>
<evidence type="ECO:0000256" key="2">
    <source>
        <dbReference type="ARBA" id="ARBA00005992"/>
    </source>
</evidence>
<feature type="active site" description="Nucleophile" evidence="7">
    <location>
        <position position="191"/>
    </location>
</feature>
<evidence type="ECO:0000256" key="8">
    <source>
        <dbReference type="SAM" id="SignalP"/>
    </source>
</evidence>
<dbReference type="Proteomes" id="UP000253204">
    <property type="component" value="Unassembled WGS sequence"/>
</dbReference>
<evidence type="ECO:0000313" key="10">
    <source>
        <dbReference type="EMBL" id="RCV85699.1"/>
    </source>
</evidence>
<evidence type="ECO:0000256" key="5">
    <source>
        <dbReference type="ARBA" id="ARBA00022984"/>
    </source>
</evidence>
<keyword evidence="5 7" id="KW-0573">Peptidoglycan synthesis</keyword>